<dbReference type="Proteomes" id="UP000186143">
    <property type="component" value="Unassembled WGS sequence"/>
</dbReference>
<evidence type="ECO:0000313" key="2">
    <source>
        <dbReference type="Proteomes" id="UP000186143"/>
    </source>
</evidence>
<comment type="caution">
    <text evidence="1">The sequence shown here is derived from an EMBL/GenBank/DDBJ whole genome shotgun (WGS) entry which is preliminary data.</text>
</comment>
<name>A0A1Q9AHZ0_9HYPH</name>
<dbReference type="AlphaFoldDB" id="A0A1Q9AHZ0"/>
<sequence length="75" mass="8222">MPAYQAATDKDAFTDAVREWLSADAQRRFDEATNAIAAEGRFGGTDAWTSEIGMLEEATRLVREAREKEDPAAGD</sequence>
<proteinExistence type="predicted"/>
<gene>
    <name evidence="1" type="ORF">BJF92_13590</name>
</gene>
<organism evidence="1 2">
    <name type="scientific">Xaviernesmea rhizosphaerae</name>
    <dbReference type="NCBI Taxonomy" id="1672749"/>
    <lineage>
        <taxon>Bacteria</taxon>
        <taxon>Pseudomonadati</taxon>
        <taxon>Pseudomonadota</taxon>
        <taxon>Alphaproteobacteria</taxon>
        <taxon>Hyphomicrobiales</taxon>
        <taxon>Rhizobiaceae</taxon>
        <taxon>Rhizobium/Agrobacterium group</taxon>
        <taxon>Xaviernesmea</taxon>
    </lineage>
</organism>
<accession>A0A1Q9AHZ0</accession>
<dbReference type="EMBL" id="MKIO01000031">
    <property type="protein sequence ID" value="OLP54837.1"/>
    <property type="molecule type" value="Genomic_DNA"/>
</dbReference>
<evidence type="ECO:0000313" key="1">
    <source>
        <dbReference type="EMBL" id="OLP54837.1"/>
    </source>
</evidence>
<dbReference type="STRING" id="1672749.BJF92_13590"/>
<reference evidence="1 2" key="1">
    <citation type="submission" date="2016-09" db="EMBL/GenBank/DDBJ databases">
        <title>Rhizobium sp. nov., a novel species isolated from the rice rhizosphere.</title>
        <authorList>
            <person name="Zhao J."/>
            <person name="Zhang X."/>
        </authorList>
    </citation>
    <scope>NUCLEOTIDE SEQUENCE [LARGE SCALE GENOMIC DNA]</scope>
    <source>
        <strain evidence="1 2">MH17</strain>
    </source>
</reference>
<protein>
    <submittedName>
        <fullName evidence="1">Uncharacterized protein</fullName>
    </submittedName>
</protein>